<feature type="domain" description="Helicase C-terminal" evidence="9">
    <location>
        <begin position="192"/>
        <end position="278"/>
    </location>
</feature>
<organism evidence="10">
    <name type="scientific">marine metagenome</name>
    <dbReference type="NCBI Taxonomy" id="408172"/>
    <lineage>
        <taxon>unclassified sequences</taxon>
        <taxon>metagenomes</taxon>
        <taxon>ecological metagenomes</taxon>
    </lineage>
</organism>
<dbReference type="InterPro" id="IPR047112">
    <property type="entry name" value="RecG/Mfd"/>
</dbReference>
<dbReference type="Pfam" id="PF00271">
    <property type="entry name" value="Helicase_C"/>
    <property type="match status" value="1"/>
</dbReference>
<dbReference type="PANTHER" id="PTHR47964">
    <property type="entry name" value="ATP-DEPENDENT DNA HELICASE HOMOLOG RECG, CHLOROPLASTIC"/>
    <property type="match status" value="1"/>
</dbReference>
<accession>A0A382WCN4</accession>
<evidence type="ECO:0000259" key="8">
    <source>
        <dbReference type="PROSITE" id="PS51192"/>
    </source>
</evidence>
<evidence type="ECO:0000256" key="3">
    <source>
        <dbReference type="ARBA" id="ARBA00022801"/>
    </source>
</evidence>
<dbReference type="AlphaFoldDB" id="A0A382WCN4"/>
<evidence type="ECO:0008006" key="11">
    <source>
        <dbReference type="Google" id="ProtNLM"/>
    </source>
</evidence>
<reference evidence="10" key="1">
    <citation type="submission" date="2018-05" db="EMBL/GenBank/DDBJ databases">
        <authorList>
            <person name="Lanie J.A."/>
            <person name="Ng W.-L."/>
            <person name="Kazmierczak K.M."/>
            <person name="Andrzejewski T.M."/>
            <person name="Davidsen T.M."/>
            <person name="Wayne K.J."/>
            <person name="Tettelin H."/>
            <person name="Glass J.I."/>
            <person name="Rusch D."/>
            <person name="Podicherti R."/>
            <person name="Tsui H.-C.T."/>
            <person name="Winkler M.E."/>
        </authorList>
    </citation>
    <scope>NUCLEOTIDE SEQUENCE</scope>
</reference>
<gene>
    <name evidence="10" type="ORF">METZ01_LOCUS408742</name>
</gene>
<feature type="non-terminal residue" evidence="10">
    <location>
        <position position="278"/>
    </location>
</feature>
<keyword evidence="6" id="KW-0238">DNA-binding</keyword>
<evidence type="ECO:0000256" key="6">
    <source>
        <dbReference type="ARBA" id="ARBA00023125"/>
    </source>
</evidence>
<protein>
    <recommendedName>
        <fullName evidence="11">Helicase C-terminal domain-containing protein</fullName>
    </recommendedName>
</protein>
<dbReference type="InterPro" id="IPR014001">
    <property type="entry name" value="Helicase_ATP-bd"/>
</dbReference>
<dbReference type="PROSITE" id="PS51194">
    <property type="entry name" value="HELICASE_CTER"/>
    <property type="match status" value="1"/>
</dbReference>
<dbReference type="GO" id="GO:0016787">
    <property type="term" value="F:hydrolase activity"/>
    <property type="evidence" value="ECO:0007669"/>
    <property type="project" value="UniProtKB-KW"/>
</dbReference>
<dbReference type="GO" id="GO:0003678">
    <property type="term" value="F:DNA helicase activity"/>
    <property type="evidence" value="ECO:0007669"/>
    <property type="project" value="TreeGrafter"/>
</dbReference>
<keyword evidence="7" id="KW-0234">DNA repair</keyword>
<dbReference type="SUPFAM" id="SSF52540">
    <property type="entry name" value="P-loop containing nucleoside triphosphate hydrolases"/>
    <property type="match status" value="1"/>
</dbReference>
<name>A0A382WCN4_9ZZZZ</name>
<feature type="domain" description="Helicase ATP-binding" evidence="8">
    <location>
        <begin position="1"/>
        <end position="159"/>
    </location>
</feature>
<dbReference type="Pfam" id="PF00270">
    <property type="entry name" value="DEAD"/>
    <property type="match status" value="1"/>
</dbReference>
<dbReference type="GO" id="GO:0006281">
    <property type="term" value="P:DNA repair"/>
    <property type="evidence" value="ECO:0007669"/>
    <property type="project" value="UniProtKB-KW"/>
</dbReference>
<dbReference type="GO" id="GO:0005524">
    <property type="term" value="F:ATP binding"/>
    <property type="evidence" value="ECO:0007669"/>
    <property type="project" value="UniProtKB-KW"/>
</dbReference>
<dbReference type="EMBL" id="UINC01158377">
    <property type="protein sequence ID" value="SVD55888.1"/>
    <property type="molecule type" value="Genomic_DNA"/>
</dbReference>
<keyword evidence="5" id="KW-0067">ATP-binding</keyword>
<evidence type="ECO:0000256" key="5">
    <source>
        <dbReference type="ARBA" id="ARBA00022840"/>
    </source>
</evidence>
<keyword evidence="1" id="KW-0547">Nucleotide-binding</keyword>
<keyword evidence="2" id="KW-0227">DNA damage</keyword>
<dbReference type="InterPro" id="IPR001650">
    <property type="entry name" value="Helicase_C-like"/>
</dbReference>
<dbReference type="PANTHER" id="PTHR47964:SF1">
    <property type="entry name" value="ATP-DEPENDENT DNA HELICASE HOMOLOG RECG, CHLOROPLASTIC"/>
    <property type="match status" value="1"/>
</dbReference>
<evidence type="ECO:0000313" key="10">
    <source>
        <dbReference type="EMBL" id="SVD55888.1"/>
    </source>
</evidence>
<dbReference type="InterPro" id="IPR027417">
    <property type="entry name" value="P-loop_NTPase"/>
</dbReference>
<dbReference type="Gene3D" id="3.40.50.300">
    <property type="entry name" value="P-loop containing nucleotide triphosphate hydrolases"/>
    <property type="match status" value="2"/>
</dbReference>
<evidence type="ECO:0000256" key="7">
    <source>
        <dbReference type="ARBA" id="ARBA00023204"/>
    </source>
</evidence>
<keyword evidence="4" id="KW-0347">Helicase</keyword>
<evidence type="ECO:0000256" key="4">
    <source>
        <dbReference type="ARBA" id="ARBA00022806"/>
    </source>
</evidence>
<evidence type="ECO:0000256" key="1">
    <source>
        <dbReference type="ARBA" id="ARBA00022741"/>
    </source>
</evidence>
<dbReference type="GO" id="GO:0003677">
    <property type="term" value="F:DNA binding"/>
    <property type="evidence" value="ECO:0007669"/>
    <property type="project" value="UniProtKB-KW"/>
</dbReference>
<sequence>VAVAVLLLVAANGFQGAMMAPTEILAEQHFWSVSKMLTEDSVTRDEDGIISVDVDYLDRSLTVGLLTGSQSKKSKLALHERIASGEVDIVIGTHAVIQDEVDIPNLALAVVDEQHRFGVMQRAALRGKGKRPHLLAMTATPIPRSLIQTVYGDMDRSTIDEMPPGRLGIKTRWVESGKRNAAYGFIRKEVTKGRQAFIVCPLIEESEVLQTRAATNEYERLSREVFPDLKIGLLHGRMPFAEKESLMESFKSGELDVLVATPVVEVGIDIPNATVMFV</sequence>
<proteinExistence type="predicted"/>
<evidence type="ECO:0000259" key="9">
    <source>
        <dbReference type="PROSITE" id="PS51194"/>
    </source>
</evidence>
<feature type="non-terminal residue" evidence="10">
    <location>
        <position position="1"/>
    </location>
</feature>
<dbReference type="InterPro" id="IPR011545">
    <property type="entry name" value="DEAD/DEAH_box_helicase_dom"/>
</dbReference>
<evidence type="ECO:0000256" key="2">
    <source>
        <dbReference type="ARBA" id="ARBA00022763"/>
    </source>
</evidence>
<dbReference type="PROSITE" id="PS51192">
    <property type="entry name" value="HELICASE_ATP_BIND_1"/>
    <property type="match status" value="1"/>
</dbReference>
<keyword evidence="3" id="KW-0378">Hydrolase</keyword>